<organism evidence="1 2">
    <name type="scientific">candidate division MSBL1 archaeon SCGC-AAA382N08</name>
    <dbReference type="NCBI Taxonomy" id="1698285"/>
    <lineage>
        <taxon>Archaea</taxon>
        <taxon>Methanobacteriati</taxon>
        <taxon>Methanobacteriota</taxon>
        <taxon>candidate division MSBL1</taxon>
    </lineage>
</organism>
<evidence type="ECO:0000313" key="2">
    <source>
        <dbReference type="Proteomes" id="UP000070175"/>
    </source>
</evidence>
<proteinExistence type="predicted"/>
<evidence type="ECO:0000313" key="1">
    <source>
        <dbReference type="EMBL" id="KXB08509.1"/>
    </source>
</evidence>
<comment type="caution">
    <text evidence="1">The sequence shown here is derived from an EMBL/GenBank/DDBJ whole genome shotgun (WGS) entry which is preliminary data.</text>
</comment>
<protein>
    <submittedName>
        <fullName evidence="1">Uncharacterized protein</fullName>
    </submittedName>
</protein>
<dbReference type="AlphaFoldDB" id="A0A133VPY6"/>
<accession>A0A133VPY6</accession>
<sequence>MGYSEGEDKYADRFVAGICRPLVEEGEFDSMEECKKAAEDDASTQASNWASEAPAAMAAYLQA</sequence>
<keyword evidence="2" id="KW-1185">Reference proteome</keyword>
<reference evidence="1 2" key="1">
    <citation type="journal article" date="2016" name="Sci. Rep.">
        <title>Metabolic traits of an uncultured archaeal lineage -MSBL1- from brine pools of the Red Sea.</title>
        <authorList>
            <person name="Mwirichia R."/>
            <person name="Alam I."/>
            <person name="Rashid M."/>
            <person name="Vinu M."/>
            <person name="Ba-Alawi W."/>
            <person name="Anthony Kamau A."/>
            <person name="Kamanda Ngugi D."/>
            <person name="Goker M."/>
            <person name="Klenk H.P."/>
            <person name="Bajic V."/>
            <person name="Stingl U."/>
        </authorList>
    </citation>
    <scope>NUCLEOTIDE SEQUENCE [LARGE SCALE GENOMIC DNA]</scope>
    <source>
        <strain evidence="1">SCGC-AAA382N08</strain>
    </source>
</reference>
<name>A0A133VPY6_9EURY</name>
<gene>
    <name evidence="1" type="ORF">AKJ56_01140</name>
</gene>
<dbReference type="EMBL" id="LHYJ01000012">
    <property type="protein sequence ID" value="KXB08509.1"/>
    <property type="molecule type" value="Genomic_DNA"/>
</dbReference>
<dbReference type="Proteomes" id="UP000070175">
    <property type="component" value="Unassembled WGS sequence"/>
</dbReference>